<accession>A0A6G0T0W8</accession>
<feature type="region of interest" description="Disordered" evidence="1">
    <location>
        <begin position="1076"/>
        <end position="1097"/>
    </location>
</feature>
<feature type="region of interest" description="Disordered" evidence="1">
    <location>
        <begin position="1173"/>
        <end position="1198"/>
    </location>
</feature>
<feature type="compositionally biased region" description="Polar residues" evidence="1">
    <location>
        <begin position="83"/>
        <end position="100"/>
    </location>
</feature>
<dbReference type="Proteomes" id="UP000475862">
    <property type="component" value="Unassembled WGS sequence"/>
</dbReference>
<dbReference type="EMBL" id="VYZN01000079">
    <property type="protein sequence ID" value="KAE9523571.1"/>
    <property type="molecule type" value="Genomic_DNA"/>
</dbReference>
<feature type="compositionally biased region" description="Polar residues" evidence="1">
    <location>
        <begin position="1183"/>
        <end position="1198"/>
    </location>
</feature>
<name>A0A6G0T0W8_APHGL</name>
<evidence type="ECO:0000256" key="2">
    <source>
        <dbReference type="SAM" id="SignalP"/>
    </source>
</evidence>
<feature type="region of interest" description="Disordered" evidence="1">
    <location>
        <begin position="83"/>
        <end position="102"/>
    </location>
</feature>
<dbReference type="OrthoDB" id="6626150at2759"/>
<feature type="chain" id="PRO_5026126454" evidence="2">
    <location>
        <begin position="19"/>
        <end position="1418"/>
    </location>
</feature>
<keyword evidence="2" id="KW-0732">Signal</keyword>
<organism evidence="3 4">
    <name type="scientific">Aphis glycines</name>
    <name type="common">Soybean aphid</name>
    <dbReference type="NCBI Taxonomy" id="307491"/>
    <lineage>
        <taxon>Eukaryota</taxon>
        <taxon>Metazoa</taxon>
        <taxon>Ecdysozoa</taxon>
        <taxon>Arthropoda</taxon>
        <taxon>Hexapoda</taxon>
        <taxon>Insecta</taxon>
        <taxon>Pterygota</taxon>
        <taxon>Neoptera</taxon>
        <taxon>Paraneoptera</taxon>
        <taxon>Hemiptera</taxon>
        <taxon>Sternorrhyncha</taxon>
        <taxon>Aphidomorpha</taxon>
        <taxon>Aphidoidea</taxon>
        <taxon>Aphididae</taxon>
        <taxon>Aphidini</taxon>
        <taxon>Aphis</taxon>
        <taxon>Aphis</taxon>
    </lineage>
</organism>
<reference evidence="3 4" key="1">
    <citation type="submission" date="2019-08" db="EMBL/GenBank/DDBJ databases">
        <title>The genome of the soybean aphid Biotype 1, its phylome, world population structure and adaptation to the North American continent.</title>
        <authorList>
            <person name="Giordano R."/>
            <person name="Donthu R.K."/>
            <person name="Hernandez A.G."/>
            <person name="Wright C.L."/>
            <person name="Zimin A.V."/>
        </authorList>
    </citation>
    <scope>NUCLEOTIDE SEQUENCE [LARGE SCALE GENOMIC DNA]</scope>
    <source>
        <tissue evidence="3">Whole aphids</tissue>
    </source>
</reference>
<comment type="caution">
    <text evidence="3">The sequence shown here is derived from an EMBL/GenBank/DDBJ whole genome shotgun (WGS) entry which is preliminary data.</text>
</comment>
<evidence type="ECO:0000313" key="4">
    <source>
        <dbReference type="Proteomes" id="UP000475862"/>
    </source>
</evidence>
<protein>
    <submittedName>
        <fullName evidence="3">Uncharacterized protein</fullName>
    </submittedName>
</protein>
<feature type="signal peptide" evidence="2">
    <location>
        <begin position="1"/>
        <end position="18"/>
    </location>
</feature>
<evidence type="ECO:0000256" key="1">
    <source>
        <dbReference type="SAM" id="MobiDB-lite"/>
    </source>
</evidence>
<gene>
    <name evidence="3" type="ORF">AGLY_016123</name>
</gene>
<evidence type="ECO:0000313" key="3">
    <source>
        <dbReference type="EMBL" id="KAE9523571.1"/>
    </source>
</evidence>
<sequence length="1418" mass="162741">MNQQFSMLGLLFSILILAENSTRVLNNVLQSNQMNMENNHSTIKTKTMFLNRKFVNFNRTMNFSILNSTLLSSILPDTSVVTSSQTNRLPRQAQQVSNKSNNEDTEYKRYIKVILDLKPDNYEDMYDYYDDGKYNNNREKKINSLINELNLYREIEQNSKPITMNLNESQERKRCTKKITQNVGSKNHQQSQKLRLTNIEDGIEPTLKCTDCELLKSNINSREPKNNYNSNLQLEKMDDDYFVKVLNQLIDKINKPKNVKSNLFENLPIQTSTEKIILENSSFINQNTNDSSEEEMIVKFEKIKGNRIVNKLESSPENIFINGNWVRNKIIENKVSDSKPLVNDRGNELNDKNESISNNDMKQLDLKNSKNQVIESNENISNKFKDLSVGPEENKYISTSPLTEENKHLLFSRATIVPFVVSSTSKYKSDSSIPDDSYKLKITTNEYTDQFNKEENVSSHEENNQSQYEPIINNSSTTVSIFESNEELTSDLNEASKIKNPGTVESNDNIPKTIFSDEETIVENSNLDEKENKSLDDNMNNCSCNKKIIKNILSSTMVTNITEIKTDRITSPKNLKMNSHKRSNQLLKKNSEKNKAKNIKNEENLIKNKNDMSSDFLGKKQVPYGSRSNNNFKETNVNMLQGSILNIDGDKSQSANDNKKNRNIEIDLKNSSFKSIIPELKLKGQRKRNNDENTHKVEEINNKRKPLTSKTLPQKNTRQFITKLKRLPQNDGTLIRNNNKENNSIDKITDNNKIFKKSSGQILNKIISQTPLQTISSKQIENITKSPKKLIEKIKHNTPINSKIHTVSNFGDYNKTYYTTSARKIFTHPKIFSQAPLKITNKYSSQSTPINLEKLITNDDLNATKNSPRKFITESDKNTSFNPNNRIFKNLKENNNKNIMSQKNSMNANNLDPIQLKRPPSLVKTIESIKIQMTPKNYITDIYPIKIPTYVKSNDTSSIINKHILKSKISKPNLSIQSPKTFSSSVTTEQMKNNENIPLLKLNKILSNAKTKPSSEPLFLEKIDRTRYNLSNKPLTLTLKNKNILNDQSPAEQVFIKKTDTKQNLKLKYEDDDSNAALKSYSPKQSQLGDQYDHEHAPYTNEDLEPILFDELMKKVNASNKNSQFFTHSPNSGQFLNGNQRYQELDVKLLQPVPINQLKYDKNYDTQRKNKFEVNDKKHKNSPDLNESNNFSINTVSLDNDVSSPNDEYLNPNRFGVLSQVKIADGVFKIPLVSQTSVDNNGSEYVSEIFIPIEKPDGKHSAISLTKLLTGDFKLLNELGVERLSVIKSKSEMDSTLNSTRTSTDCESKDLVNPNPLKILQAKQEDEKSVPIHIIQIINNGQCSYKHNGTDTIKKCEHDDDEHKFHKFQNEGRRLSSIKSQNTPNNNKQIQRKIEKAYNHFDSEILDRFLQVYSPHKT</sequence>
<proteinExistence type="predicted"/>
<keyword evidence="4" id="KW-1185">Reference proteome</keyword>